<sequence>MMFKLSSITMIALTTMFLSVGQVNAAALIAANPVDACNGSNNYDVGHSCAFKQSQGTAQGFCENNACGNLICVPH</sequence>
<proteinExistence type="predicted"/>
<name>A0AA39UEG4_9AGAR</name>
<organism evidence="2 3">
    <name type="scientific">Armillaria novae-zelandiae</name>
    <dbReference type="NCBI Taxonomy" id="153914"/>
    <lineage>
        <taxon>Eukaryota</taxon>
        <taxon>Fungi</taxon>
        <taxon>Dikarya</taxon>
        <taxon>Basidiomycota</taxon>
        <taxon>Agaricomycotina</taxon>
        <taxon>Agaricomycetes</taxon>
        <taxon>Agaricomycetidae</taxon>
        <taxon>Agaricales</taxon>
        <taxon>Marasmiineae</taxon>
        <taxon>Physalacriaceae</taxon>
        <taxon>Armillaria</taxon>
    </lineage>
</organism>
<dbReference type="EMBL" id="JAUEPR010000006">
    <property type="protein sequence ID" value="KAK0483868.1"/>
    <property type="molecule type" value="Genomic_DNA"/>
</dbReference>
<evidence type="ECO:0000313" key="2">
    <source>
        <dbReference type="EMBL" id="KAK0483868.1"/>
    </source>
</evidence>
<evidence type="ECO:0000256" key="1">
    <source>
        <dbReference type="SAM" id="SignalP"/>
    </source>
</evidence>
<comment type="caution">
    <text evidence="2">The sequence shown here is derived from an EMBL/GenBank/DDBJ whole genome shotgun (WGS) entry which is preliminary data.</text>
</comment>
<feature type="chain" id="PRO_5041266345" evidence="1">
    <location>
        <begin position="26"/>
        <end position="75"/>
    </location>
</feature>
<accession>A0AA39UEG4</accession>
<gene>
    <name evidence="2" type="ORF">IW261DRAFT_1605972</name>
</gene>
<reference evidence="2" key="1">
    <citation type="submission" date="2023-06" db="EMBL/GenBank/DDBJ databases">
        <authorList>
            <consortium name="Lawrence Berkeley National Laboratory"/>
            <person name="Ahrendt S."/>
            <person name="Sahu N."/>
            <person name="Indic B."/>
            <person name="Wong-Bajracharya J."/>
            <person name="Merenyi Z."/>
            <person name="Ke H.-M."/>
            <person name="Monk M."/>
            <person name="Kocsube S."/>
            <person name="Drula E."/>
            <person name="Lipzen A."/>
            <person name="Balint B."/>
            <person name="Henrissat B."/>
            <person name="Andreopoulos B."/>
            <person name="Martin F.M."/>
            <person name="Harder C.B."/>
            <person name="Rigling D."/>
            <person name="Ford K.L."/>
            <person name="Foster G.D."/>
            <person name="Pangilinan J."/>
            <person name="Papanicolaou A."/>
            <person name="Barry K."/>
            <person name="LaButti K."/>
            <person name="Viragh M."/>
            <person name="Koriabine M."/>
            <person name="Yan M."/>
            <person name="Riley R."/>
            <person name="Champramary S."/>
            <person name="Plett K.L."/>
            <person name="Tsai I.J."/>
            <person name="Slot J."/>
            <person name="Sipos G."/>
            <person name="Plett J."/>
            <person name="Nagy L.G."/>
            <person name="Grigoriev I.V."/>
        </authorList>
    </citation>
    <scope>NUCLEOTIDE SEQUENCE</scope>
    <source>
        <strain evidence="2">ICMP 16352</strain>
    </source>
</reference>
<dbReference type="AlphaFoldDB" id="A0AA39UEG4"/>
<protein>
    <submittedName>
        <fullName evidence="2">Uncharacterized protein</fullName>
    </submittedName>
</protein>
<keyword evidence="1" id="KW-0732">Signal</keyword>
<dbReference type="Proteomes" id="UP001175227">
    <property type="component" value="Unassembled WGS sequence"/>
</dbReference>
<feature type="signal peptide" evidence="1">
    <location>
        <begin position="1"/>
        <end position="25"/>
    </location>
</feature>
<evidence type="ECO:0000313" key="3">
    <source>
        <dbReference type="Proteomes" id="UP001175227"/>
    </source>
</evidence>
<keyword evidence="3" id="KW-1185">Reference proteome</keyword>